<protein>
    <recommendedName>
        <fullName evidence="6">RNA polymerase II-associated protein 1 N-terminal domain-containing protein</fullName>
    </recommendedName>
</protein>
<dbReference type="InterPro" id="IPR013930">
    <property type="entry name" value="RPAP1_N"/>
</dbReference>
<dbReference type="PANTHER" id="PTHR21483">
    <property type="entry name" value="RNA POLYMERASE II-ASSOCIATED PROTEIN 1"/>
    <property type="match status" value="1"/>
</dbReference>
<feature type="domain" description="RPAP1/MINIYO-like TPR repeats" evidence="3">
    <location>
        <begin position="210"/>
        <end position="407"/>
    </location>
</feature>
<feature type="region of interest" description="Disordered" evidence="1">
    <location>
        <begin position="60"/>
        <end position="101"/>
    </location>
</feature>
<reference evidence="4 5" key="2">
    <citation type="journal article" date="2019" name="G3 (Bethesda)">
        <title>Hybrid Assembly of the Genome of the Entomopathogenic Nematode Steinernema carpocapsae Identifies the X-Chromosome.</title>
        <authorList>
            <person name="Serra L."/>
            <person name="Macchietto M."/>
            <person name="Macias-Munoz A."/>
            <person name="McGill C.J."/>
            <person name="Rodriguez I.M."/>
            <person name="Rodriguez B."/>
            <person name="Murad R."/>
            <person name="Mortazavi A."/>
        </authorList>
    </citation>
    <scope>NUCLEOTIDE SEQUENCE [LARGE SCALE GENOMIC DNA]</scope>
    <source>
        <strain evidence="4 5">ALL</strain>
    </source>
</reference>
<comment type="caution">
    <text evidence="4">The sequence shown here is derived from an EMBL/GenBank/DDBJ whole genome shotgun (WGS) entry which is preliminary data.</text>
</comment>
<feature type="domain" description="RPAP1 N-terminal" evidence="2">
    <location>
        <begin position="21"/>
        <end position="67"/>
    </location>
</feature>
<dbReference type="OrthoDB" id="5853122at2759"/>
<evidence type="ECO:0000313" key="5">
    <source>
        <dbReference type="Proteomes" id="UP000298663"/>
    </source>
</evidence>
<accession>A0A4U5M0Y2</accession>
<feature type="compositionally biased region" description="Acidic residues" evidence="1">
    <location>
        <begin position="1"/>
        <end position="21"/>
    </location>
</feature>
<sequence>MDIDLENDEPEEATSETDFGADNERRIAAMSEDEIRDAVKEIEERLKTINVDPSFFKNLKEQRQKKESKAEDKAQPKVSKFKQKKAAGGVHKPKEEQKPTVNPVEEDAIKNLEVMNAEDDSRLASDPTQLDFAAKCARNVQPRLQAHYVRLFTTLKRPGRSTTDALVALAREKIDEAKDLFLEEIRTPDGKTFLQFPKHISPLLGDAWTFAPIRMVLDAYQKRPAGQNEVSQDHIEIVQLSLLWSLLLFTDQMTLFYTTINPNDVYVRIGEVFLMGQQLSGDEVVQQCVARFQQEYLITQGMKGLLKLSILKPITGLDNFISYYEDLMARFEEQGDGFPEFIIHILIGAYLNASIQDSLLTIRALWSNKRSILRLSTIPSAEVNALIEKIVHLRKTQIPTIAEYYYEAYSHMISQYASAENVQGRQLEGAKSRHSDVRSG</sequence>
<evidence type="ECO:0008006" key="6">
    <source>
        <dbReference type="Google" id="ProtNLM"/>
    </source>
</evidence>
<name>A0A4U5M0Y2_STECR</name>
<dbReference type="InterPro" id="IPR057989">
    <property type="entry name" value="TPR_RPAP1/MINIYO-like"/>
</dbReference>
<gene>
    <name evidence="4" type="ORF">L596_026309</name>
</gene>
<dbReference type="InterPro" id="IPR039913">
    <property type="entry name" value="RPAP1/Rba50"/>
</dbReference>
<keyword evidence="5" id="KW-1185">Reference proteome</keyword>
<dbReference type="PANTHER" id="PTHR21483:SF18">
    <property type="entry name" value="RNA POLYMERASE II-ASSOCIATED PROTEIN 1"/>
    <property type="match status" value="1"/>
</dbReference>
<dbReference type="AlphaFoldDB" id="A0A4U5M0Y2"/>
<reference evidence="4 5" key="1">
    <citation type="journal article" date="2015" name="Genome Biol.">
        <title>Comparative genomics of Steinernema reveals deeply conserved gene regulatory networks.</title>
        <authorList>
            <person name="Dillman A.R."/>
            <person name="Macchietto M."/>
            <person name="Porter C.F."/>
            <person name="Rogers A."/>
            <person name="Williams B."/>
            <person name="Antoshechkin I."/>
            <person name="Lee M.M."/>
            <person name="Goodwin Z."/>
            <person name="Lu X."/>
            <person name="Lewis E.E."/>
            <person name="Goodrich-Blair H."/>
            <person name="Stock S.P."/>
            <person name="Adams B.J."/>
            <person name="Sternberg P.W."/>
            <person name="Mortazavi A."/>
        </authorList>
    </citation>
    <scope>NUCLEOTIDE SEQUENCE [LARGE SCALE GENOMIC DNA]</scope>
    <source>
        <strain evidence="4 5">ALL</strain>
    </source>
</reference>
<proteinExistence type="predicted"/>
<dbReference type="Proteomes" id="UP000298663">
    <property type="component" value="Unassembled WGS sequence"/>
</dbReference>
<dbReference type="GO" id="GO:0006366">
    <property type="term" value="P:transcription by RNA polymerase II"/>
    <property type="evidence" value="ECO:0007669"/>
    <property type="project" value="InterPro"/>
</dbReference>
<feature type="region of interest" description="Disordered" evidence="1">
    <location>
        <begin position="1"/>
        <end position="23"/>
    </location>
</feature>
<evidence type="ECO:0000256" key="1">
    <source>
        <dbReference type="SAM" id="MobiDB-lite"/>
    </source>
</evidence>
<dbReference type="STRING" id="34508.A0A4U5M0Y2"/>
<evidence type="ECO:0000259" key="2">
    <source>
        <dbReference type="Pfam" id="PF08621"/>
    </source>
</evidence>
<organism evidence="4 5">
    <name type="scientific">Steinernema carpocapsae</name>
    <name type="common">Entomopathogenic nematode</name>
    <dbReference type="NCBI Taxonomy" id="34508"/>
    <lineage>
        <taxon>Eukaryota</taxon>
        <taxon>Metazoa</taxon>
        <taxon>Ecdysozoa</taxon>
        <taxon>Nematoda</taxon>
        <taxon>Chromadorea</taxon>
        <taxon>Rhabditida</taxon>
        <taxon>Tylenchina</taxon>
        <taxon>Panagrolaimomorpha</taxon>
        <taxon>Strongyloidoidea</taxon>
        <taxon>Steinernematidae</taxon>
        <taxon>Steinernema</taxon>
    </lineage>
</organism>
<dbReference type="EMBL" id="AZBU02000010">
    <property type="protein sequence ID" value="TKR62328.1"/>
    <property type="molecule type" value="Genomic_DNA"/>
</dbReference>
<evidence type="ECO:0000313" key="4">
    <source>
        <dbReference type="EMBL" id="TKR62328.1"/>
    </source>
</evidence>
<feature type="compositionally biased region" description="Basic and acidic residues" evidence="1">
    <location>
        <begin position="60"/>
        <end position="75"/>
    </location>
</feature>
<evidence type="ECO:0000259" key="3">
    <source>
        <dbReference type="Pfam" id="PF25766"/>
    </source>
</evidence>
<dbReference type="Pfam" id="PF08621">
    <property type="entry name" value="RPAP1_N"/>
    <property type="match status" value="1"/>
</dbReference>
<dbReference type="Pfam" id="PF25766">
    <property type="entry name" value="TPR_RPAP1"/>
    <property type="match status" value="1"/>
</dbReference>